<dbReference type="RefSeq" id="WP_083904196.1">
    <property type="nucleotide sequence ID" value="NZ_JAAXOR010000004.1"/>
</dbReference>
<dbReference type="Proteomes" id="UP000215506">
    <property type="component" value="Unassembled WGS sequence"/>
</dbReference>
<accession>A0A231GYU7</accession>
<dbReference type="Gene3D" id="3.90.1210.10">
    <property type="entry name" value="Antifreeze-like/N-acetylneuraminic acid synthase C-terminal domain"/>
    <property type="match status" value="1"/>
</dbReference>
<evidence type="ECO:0000313" key="2">
    <source>
        <dbReference type="EMBL" id="OXR41768.1"/>
    </source>
</evidence>
<dbReference type="SMART" id="SM00858">
    <property type="entry name" value="SAF"/>
    <property type="match status" value="1"/>
</dbReference>
<evidence type="ECO:0000313" key="3">
    <source>
        <dbReference type="Proteomes" id="UP000215506"/>
    </source>
</evidence>
<keyword evidence="3" id="KW-1185">Reference proteome</keyword>
<dbReference type="Pfam" id="PF16976">
    <property type="entry name" value="RcpC"/>
    <property type="match status" value="1"/>
</dbReference>
<proteinExistence type="predicted"/>
<sequence>MRTLRFDRLRTVDTDLGRARGTEFLSRIRPPWLDLTLVRRLSAVGLAAAAAVVALRGDPAGHRTPVVVAARDVQPGQVLAPADLRYADLAPDAVPEGAVTDPATLLGATSTGAVHAGEILTDFRIVGPRLAAAATGTPNARIVPMRLADNAIADILRPGDRVDVVAAEDTGVHGEPEAMAPRERSPSAHTLATDAAVVLISGAADTGARTRASPERIVLLALDPGHATTVAAASLHTALTVVFH</sequence>
<evidence type="ECO:0000259" key="1">
    <source>
        <dbReference type="SMART" id="SM00858"/>
    </source>
</evidence>
<dbReference type="InterPro" id="IPR013974">
    <property type="entry name" value="SAF"/>
</dbReference>
<reference evidence="2 3" key="1">
    <citation type="submission" date="2017-07" db="EMBL/GenBank/DDBJ databases">
        <title>First draft Genome Sequence of Nocardia cerradoensis isolated from human infection.</title>
        <authorList>
            <person name="Carrasco G."/>
        </authorList>
    </citation>
    <scope>NUCLEOTIDE SEQUENCE [LARGE SCALE GENOMIC DNA]</scope>
    <source>
        <strain evidence="2 3">CNM20130759</strain>
    </source>
</reference>
<dbReference type="InterPro" id="IPR017592">
    <property type="entry name" value="Pilus_assmbl_Flp-typ_CpaB"/>
</dbReference>
<dbReference type="NCBIfam" id="TIGR03177">
    <property type="entry name" value="pilus_cpaB"/>
    <property type="match status" value="1"/>
</dbReference>
<gene>
    <name evidence="2" type="ORF">B7C42_06110</name>
</gene>
<name>A0A231GYU7_9NOCA</name>
<dbReference type="Pfam" id="PF08666">
    <property type="entry name" value="SAF"/>
    <property type="match status" value="1"/>
</dbReference>
<dbReference type="InterPro" id="IPR031571">
    <property type="entry name" value="RcpC_dom"/>
</dbReference>
<organism evidence="2 3">
    <name type="scientific">Nocardia cerradoensis</name>
    <dbReference type="NCBI Taxonomy" id="85688"/>
    <lineage>
        <taxon>Bacteria</taxon>
        <taxon>Bacillati</taxon>
        <taxon>Actinomycetota</taxon>
        <taxon>Actinomycetes</taxon>
        <taxon>Mycobacteriales</taxon>
        <taxon>Nocardiaceae</taxon>
        <taxon>Nocardia</taxon>
    </lineage>
</organism>
<dbReference type="AlphaFoldDB" id="A0A231GYU7"/>
<protein>
    <recommendedName>
        <fullName evidence="1">SAF domain-containing protein</fullName>
    </recommendedName>
</protein>
<comment type="caution">
    <text evidence="2">The sequence shown here is derived from an EMBL/GenBank/DDBJ whole genome shotgun (WGS) entry which is preliminary data.</text>
</comment>
<dbReference type="EMBL" id="NGAF01000017">
    <property type="protein sequence ID" value="OXR41768.1"/>
    <property type="molecule type" value="Genomic_DNA"/>
</dbReference>
<feature type="domain" description="SAF" evidence="1">
    <location>
        <begin position="64"/>
        <end position="126"/>
    </location>
</feature>
<dbReference type="CDD" id="cd11614">
    <property type="entry name" value="SAF_CpaB_FlgA_like"/>
    <property type="match status" value="1"/>
</dbReference>